<feature type="domain" description="Serine aminopeptidase S33" evidence="1">
    <location>
        <begin position="27"/>
        <end position="125"/>
    </location>
</feature>
<dbReference type="SUPFAM" id="SSF53474">
    <property type="entry name" value="alpha/beta-Hydrolases"/>
    <property type="match status" value="1"/>
</dbReference>
<name>R8D8J3_BACCE</name>
<dbReference type="HOGENOM" id="CLU_1977054_0_0_9"/>
<dbReference type="PATRIC" id="fig|1053205.3.peg.1776"/>
<dbReference type="Proteomes" id="UP000014003">
    <property type="component" value="Unassembled WGS sequence"/>
</dbReference>
<dbReference type="AlphaFoldDB" id="R8D8J3"/>
<dbReference type="GO" id="GO:0016020">
    <property type="term" value="C:membrane"/>
    <property type="evidence" value="ECO:0007669"/>
    <property type="project" value="TreeGrafter"/>
</dbReference>
<dbReference type="Gene3D" id="3.40.50.1820">
    <property type="entry name" value="alpha/beta hydrolase"/>
    <property type="match status" value="1"/>
</dbReference>
<evidence type="ECO:0000313" key="3">
    <source>
        <dbReference type="Proteomes" id="UP000014003"/>
    </source>
</evidence>
<gene>
    <name evidence="2" type="ORF">IGA_01746</name>
</gene>
<accession>R8D8J3</accession>
<sequence>MVKCIKQYVQVDSFKIYTKIFQGEKQQPVIIMEAGYGNYSKAWDRIAEGLTEYGGVLTYDRAGLGKSGKSSKRRISSEMVKELRACLKQLQLKPPYIFVGHSFGGINVRLFTTFYPEDTMGVVLVDSTPENYK</sequence>
<dbReference type="PANTHER" id="PTHR43798">
    <property type="entry name" value="MONOACYLGLYCEROL LIPASE"/>
    <property type="match status" value="1"/>
</dbReference>
<evidence type="ECO:0000259" key="1">
    <source>
        <dbReference type="Pfam" id="PF12146"/>
    </source>
</evidence>
<protein>
    <recommendedName>
        <fullName evidence="1">Serine aminopeptidase S33 domain-containing protein</fullName>
    </recommendedName>
</protein>
<dbReference type="InterPro" id="IPR029058">
    <property type="entry name" value="AB_hydrolase_fold"/>
</dbReference>
<dbReference type="PANTHER" id="PTHR43798:SF33">
    <property type="entry name" value="HYDROLASE, PUTATIVE (AFU_ORTHOLOGUE AFUA_2G14860)-RELATED"/>
    <property type="match status" value="1"/>
</dbReference>
<dbReference type="Pfam" id="PF12146">
    <property type="entry name" value="Hydrolase_4"/>
    <property type="match status" value="1"/>
</dbReference>
<organism evidence="2 3">
    <name type="scientific">Bacillus cereus HuA3-9</name>
    <dbReference type="NCBI Taxonomy" id="1053205"/>
    <lineage>
        <taxon>Bacteria</taxon>
        <taxon>Bacillati</taxon>
        <taxon>Bacillota</taxon>
        <taxon>Bacilli</taxon>
        <taxon>Bacillales</taxon>
        <taxon>Bacillaceae</taxon>
        <taxon>Bacillus</taxon>
        <taxon>Bacillus cereus group</taxon>
    </lineage>
</organism>
<comment type="caution">
    <text evidence="2">The sequence shown here is derived from an EMBL/GenBank/DDBJ whole genome shotgun (WGS) entry which is preliminary data.</text>
</comment>
<dbReference type="InterPro" id="IPR022742">
    <property type="entry name" value="Hydrolase_4"/>
</dbReference>
<reference evidence="2 3" key="1">
    <citation type="submission" date="2012-12" db="EMBL/GenBank/DDBJ databases">
        <title>The Genome Sequence of Bacillus cereus HuA3-9.</title>
        <authorList>
            <consortium name="The Broad Institute Genome Sequencing Platform"/>
            <consortium name="The Broad Institute Genome Sequencing Center for Infectious Disease"/>
            <person name="Feldgarden M."/>
            <person name="Van der Auwera G.A."/>
            <person name="Mahillon J."/>
            <person name="Duprez V."/>
            <person name="Timmery S."/>
            <person name="Mattelet C."/>
            <person name="Dierick K."/>
            <person name="Sun M."/>
            <person name="Yu Z."/>
            <person name="Zhu L."/>
            <person name="Hu X."/>
            <person name="Shank E.B."/>
            <person name="Swiecicka I."/>
            <person name="Hansen B.M."/>
            <person name="Andrup L."/>
            <person name="Walker B."/>
            <person name="Young S.K."/>
            <person name="Zeng Q."/>
            <person name="Gargeya S."/>
            <person name="Fitzgerald M."/>
            <person name="Haas B."/>
            <person name="Abouelleil A."/>
            <person name="Alvarado L."/>
            <person name="Arachchi H.M."/>
            <person name="Berlin A.M."/>
            <person name="Chapman S.B."/>
            <person name="Dewar J."/>
            <person name="Goldberg J."/>
            <person name="Griggs A."/>
            <person name="Gujja S."/>
            <person name="Hansen M."/>
            <person name="Howarth C."/>
            <person name="Imamovic A."/>
            <person name="Larimer J."/>
            <person name="McCowan C."/>
            <person name="Murphy C."/>
            <person name="Neiman D."/>
            <person name="Pearson M."/>
            <person name="Priest M."/>
            <person name="Roberts A."/>
            <person name="Saif S."/>
            <person name="Shea T."/>
            <person name="Sisk P."/>
            <person name="Sykes S."/>
            <person name="Wortman J."/>
            <person name="Nusbaum C."/>
            <person name="Birren B."/>
        </authorList>
    </citation>
    <scope>NUCLEOTIDE SEQUENCE [LARGE SCALE GENOMIC DNA]</scope>
    <source>
        <strain evidence="2 3">HuA3-9</strain>
    </source>
</reference>
<proteinExistence type="predicted"/>
<dbReference type="EMBL" id="AHDZ01000017">
    <property type="protein sequence ID" value="EOO20234.1"/>
    <property type="molecule type" value="Genomic_DNA"/>
</dbReference>
<evidence type="ECO:0000313" key="2">
    <source>
        <dbReference type="EMBL" id="EOO20234.1"/>
    </source>
</evidence>
<dbReference type="InterPro" id="IPR050266">
    <property type="entry name" value="AB_hydrolase_sf"/>
</dbReference>